<keyword evidence="3" id="KW-0804">Transcription</keyword>
<feature type="domain" description="HTH luxR-type" evidence="4">
    <location>
        <begin position="205"/>
        <end position="270"/>
    </location>
</feature>
<dbReference type="PROSITE" id="PS50043">
    <property type="entry name" value="HTH_LUXR_2"/>
    <property type="match status" value="1"/>
</dbReference>
<dbReference type="EMBL" id="QJJM01000003">
    <property type="protein sequence ID" value="PXW77942.1"/>
    <property type="molecule type" value="Genomic_DNA"/>
</dbReference>
<dbReference type="Gene3D" id="3.30.450.80">
    <property type="entry name" value="Transcription factor LuxR-like, autoinducer-binding domain"/>
    <property type="match status" value="1"/>
</dbReference>
<dbReference type="SMART" id="SM00421">
    <property type="entry name" value="HTH_LUXR"/>
    <property type="match status" value="1"/>
</dbReference>
<dbReference type="Pfam" id="PF00196">
    <property type="entry name" value="GerE"/>
    <property type="match status" value="1"/>
</dbReference>
<evidence type="ECO:0000259" key="4">
    <source>
        <dbReference type="PROSITE" id="PS50043"/>
    </source>
</evidence>
<dbReference type="PANTHER" id="PTHR44688:SF16">
    <property type="entry name" value="DNA-BINDING TRANSCRIPTIONAL ACTIVATOR DEVR_DOSR"/>
    <property type="match status" value="1"/>
</dbReference>
<dbReference type="GO" id="GO:0003677">
    <property type="term" value="F:DNA binding"/>
    <property type="evidence" value="ECO:0007669"/>
    <property type="project" value="UniProtKB-KW"/>
</dbReference>
<dbReference type="GO" id="GO:0006355">
    <property type="term" value="P:regulation of DNA-templated transcription"/>
    <property type="evidence" value="ECO:0007669"/>
    <property type="project" value="InterPro"/>
</dbReference>
<dbReference type="RefSeq" id="WP_244181589.1">
    <property type="nucleotide sequence ID" value="NZ_QJJM01000003.1"/>
</dbReference>
<evidence type="ECO:0000313" key="6">
    <source>
        <dbReference type="Proteomes" id="UP000248014"/>
    </source>
</evidence>
<evidence type="ECO:0000256" key="3">
    <source>
        <dbReference type="ARBA" id="ARBA00023163"/>
    </source>
</evidence>
<sequence>MIETDATIRQAKFSENAEGRNSPFNTLAQRVTIRRVEDIRDAALALHEMAQTRGFRVAACDDISSKEPMVDADGAIINGEIFGWMADGERWWEDSRLALNSPLPRACRYESEPFWCNETGMFGRWRNEYLEDMDLTDFRKRSLVHAAIVVPVHLPFGQISAVSFTPMDKSLTDLSELFEKHADLMASMTRRFIAGYVMVMRTKRRMPSDCMLSKREVECLRWAAIGKTDKEISMILDRSHATIRYHIHRAGEKLDAVNRSQTIFKAGQLGYLGASD</sequence>
<keyword evidence="1" id="KW-0805">Transcription regulation</keyword>
<dbReference type="InterPro" id="IPR036388">
    <property type="entry name" value="WH-like_DNA-bd_sf"/>
</dbReference>
<gene>
    <name evidence="5" type="ORF">C7451_10347</name>
</gene>
<evidence type="ECO:0000256" key="1">
    <source>
        <dbReference type="ARBA" id="ARBA00023015"/>
    </source>
</evidence>
<keyword evidence="2 5" id="KW-0238">DNA-binding</keyword>
<dbReference type="AlphaFoldDB" id="A0A2V3V7Y3"/>
<dbReference type="Proteomes" id="UP000248014">
    <property type="component" value="Unassembled WGS sequence"/>
</dbReference>
<evidence type="ECO:0000313" key="5">
    <source>
        <dbReference type="EMBL" id="PXW77942.1"/>
    </source>
</evidence>
<keyword evidence="6" id="KW-1185">Reference proteome</keyword>
<organism evidence="5 6">
    <name type="scientific">Blastomonas natatoria</name>
    <dbReference type="NCBI Taxonomy" id="34015"/>
    <lineage>
        <taxon>Bacteria</taxon>
        <taxon>Pseudomonadati</taxon>
        <taxon>Pseudomonadota</taxon>
        <taxon>Alphaproteobacteria</taxon>
        <taxon>Sphingomonadales</taxon>
        <taxon>Sphingomonadaceae</taxon>
        <taxon>Blastomonas</taxon>
    </lineage>
</organism>
<comment type="caution">
    <text evidence="5">The sequence shown here is derived from an EMBL/GenBank/DDBJ whole genome shotgun (WGS) entry which is preliminary data.</text>
</comment>
<protein>
    <submittedName>
        <fullName evidence="5">DNA-binding CsgD family transcriptional regulator</fullName>
    </submittedName>
</protein>
<reference evidence="5 6" key="1">
    <citation type="submission" date="2018-05" db="EMBL/GenBank/DDBJ databases">
        <title>Genomic Encyclopedia of Type Strains, Phase IV (KMG-IV): sequencing the most valuable type-strain genomes for metagenomic binning, comparative biology and taxonomic classification.</title>
        <authorList>
            <person name="Goeker M."/>
        </authorList>
    </citation>
    <scope>NUCLEOTIDE SEQUENCE [LARGE SCALE GENOMIC DNA]</scope>
    <source>
        <strain evidence="5 6">DSM 3183</strain>
    </source>
</reference>
<dbReference type="InterPro" id="IPR016032">
    <property type="entry name" value="Sig_transdc_resp-reg_C-effctor"/>
</dbReference>
<proteinExistence type="predicted"/>
<dbReference type="PANTHER" id="PTHR44688">
    <property type="entry name" value="DNA-BINDING TRANSCRIPTIONAL ACTIVATOR DEVR_DOSR"/>
    <property type="match status" value="1"/>
</dbReference>
<dbReference type="SUPFAM" id="SSF46894">
    <property type="entry name" value="C-terminal effector domain of the bipartite response regulators"/>
    <property type="match status" value="1"/>
</dbReference>
<dbReference type="InterPro" id="IPR000792">
    <property type="entry name" value="Tscrpt_reg_LuxR_C"/>
</dbReference>
<dbReference type="CDD" id="cd06170">
    <property type="entry name" value="LuxR_C_like"/>
    <property type="match status" value="1"/>
</dbReference>
<evidence type="ECO:0000256" key="2">
    <source>
        <dbReference type="ARBA" id="ARBA00023125"/>
    </source>
</evidence>
<dbReference type="PRINTS" id="PR00038">
    <property type="entry name" value="HTHLUXR"/>
</dbReference>
<dbReference type="InterPro" id="IPR036693">
    <property type="entry name" value="TF_LuxR_autoind-bd_dom_sf"/>
</dbReference>
<dbReference type="Gene3D" id="1.10.10.10">
    <property type="entry name" value="Winged helix-like DNA-binding domain superfamily/Winged helix DNA-binding domain"/>
    <property type="match status" value="1"/>
</dbReference>
<accession>A0A2V3V7Y3</accession>
<name>A0A2V3V7Y3_9SPHN</name>